<keyword evidence="4" id="KW-1185">Reference proteome</keyword>
<dbReference type="KEGG" id="vnx:VNE69_07215"/>
<evidence type="ECO:0000256" key="1">
    <source>
        <dbReference type="SAM" id="Coils"/>
    </source>
</evidence>
<proteinExistence type="predicted"/>
<dbReference type="GeneID" id="90541971"/>
<feature type="region of interest" description="Disordered" evidence="2">
    <location>
        <begin position="449"/>
        <end position="476"/>
    </location>
</feature>
<dbReference type="SUPFAM" id="SSF48371">
    <property type="entry name" value="ARM repeat"/>
    <property type="match status" value="1"/>
</dbReference>
<evidence type="ECO:0000313" key="4">
    <source>
        <dbReference type="Proteomes" id="UP001334084"/>
    </source>
</evidence>
<feature type="compositionally biased region" description="Basic and acidic residues" evidence="2">
    <location>
        <begin position="449"/>
        <end position="468"/>
    </location>
</feature>
<dbReference type="RefSeq" id="XP_065330294.1">
    <property type="nucleotide sequence ID" value="XM_065474222.1"/>
</dbReference>
<dbReference type="Gene3D" id="1.25.10.10">
    <property type="entry name" value="Leucine-rich Repeat Variant"/>
    <property type="match status" value="1"/>
</dbReference>
<protein>
    <submittedName>
        <fullName evidence="3">Armadillo-repeat protein</fullName>
    </submittedName>
</protein>
<dbReference type="InterPro" id="IPR016024">
    <property type="entry name" value="ARM-type_fold"/>
</dbReference>
<gene>
    <name evidence="3" type="ORF">VNE69_07215</name>
</gene>
<dbReference type="Proteomes" id="UP001334084">
    <property type="component" value="Chromosome 7"/>
</dbReference>
<keyword evidence="1" id="KW-0175">Coiled coil</keyword>
<feature type="coiled-coil region" evidence="1">
    <location>
        <begin position="391"/>
        <end position="420"/>
    </location>
</feature>
<organism evidence="3 4">
    <name type="scientific">Vairimorpha necatrix</name>
    <dbReference type="NCBI Taxonomy" id="6039"/>
    <lineage>
        <taxon>Eukaryota</taxon>
        <taxon>Fungi</taxon>
        <taxon>Fungi incertae sedis</taxon>
        <taxon>Microsporidia</taxon>
        <taxon>Nosematidae</taxon>
        <taxon>Vairimorpha</taxon>
    </lineage>
</organism>
<sequence length="521" mass="60903">MSSILNCINEVALLVNKKEDEVTWSKIDKIFSILKDDLSTKEDCKIFLNKSMDLLLRSILSERSKLSGTSLNLLKKIFDILKEEVGNIQNILSILFRLSGRSNKIVYSRAHDAIQHISEYINLSEYYKVLTEYYESNNKNIRLGVIKAIEKDQSKEERPDKNKNILQIEKIIEKGKNDLFLEIRNICKNMKKETEISKNPIENIQEIIKSPIRHSPFKKIPKMEESPSYNKIIELGRQVKTITKEKKIEKKVKPIIFKSEVKFIKKKKEIQDELTPKKLDKYLNKYRNLYGNILEEKEEEIEMSDLSKEIENLSLVEENKLEELNYEYTIMNSDKTKTKLEEDLKIEDIENEIVEEEIDRDVLEIVEDEIERDVLEAVEEEKVDKHAMNEHEAVENGMKEHEAEIQIQEKEIKVKKSEINQNRFSSLLFADKDECVIYDINVESPIFKKEESKNQEPPTEKNELKDSVDSTPKNCPNSTLKTVVNTAVSSSFLYSNENSVDYTKIDSVIEVDKNLFNMKKN</sequence>
<dbReference type="EMBL" id="CP142732">
    <property type="protein sequence ID" value="WUR04149.1"/>
    <property type="molecule type" value="Genomic_DNA"/>
</dbReference>
<feature type="coiled-coil region" evidence="1">
    <location>
        <begin position="279"/>
        <end position="366"/>
    </location>
</feature>
<dbReference type="InterPro" id="IPR011989">
    <property type="entry name" value="ARM-like"/>
</dbReference>
<reference evidence="3" key="1">
    <citation type="journal article" date="2024" name="BMC Genomics">
        <title>Functional annotation of a divergent genome using sequence and structure-based similarity.</title>
        <authorList>
            <person name="Svedberg D."/>
            <person name="Winiger R.R."/>
            <person name="Berg A."/>
            <person name="Sharma H."/>
            <person name="Tellgren-Roth C."/>
            <person name="Debrunner-Vossbrinck B.A."/>
            <person name="Vossbrinck C.R."/>
            <person name="Barandun J."/>
        </authorList>
    </citation>
    <scope>NUCLEOTIDE SEQUENCE</scope>
    <source>
        <strain evidence="3">Illinois isolate</strain>
    </source>
</reference>
<accession>A0AAX4JDY8</accession>
<evidence type="ECO:0000313" key="3">
    <source>
        <dbReference type="EMBL" id="WUR04149.1"/>
    </source>
</evidence>
<name>A0AAX4JDY8_9MICR</name>
<dbReference type="AlphaFoldDB" id="A0AAX4JDY8"/>
<evidence type="ECO:0000256" key="2">
    <source>
        <dbReference type="SAM" id="MobiDB-lite"/>
    </source>
</evidence>